<feature type="region of interest" description="Disordered" evidence="1">
    <location>
        <begin position="1"/>
        <end position="30"/>
    </location>
</feature>
<feature type="compositionally biased region" description="Acidic residues" evidence="1">
    <location>
        <begin position="17"/>
        <end position="30"/>
    </location>
</feature>
<protein>
    <submittedName>
        <fullName evidence="2">Uncharacterized protein</fullName>
    </submittedName>
</protein>
<reference evidence="2" key="1">
    <citation type="journal article" date="2014" name="Front. Microbiol.">
        <title>High frequency of phylogenetically diverse reductive dehalogenase-homologous genes in deep subseafloor sedimentary metagenomes.</title>
        <authorList>
            <person name="Kawai M."/>
            <person name="Futagami T."/>
            <person name="Toyoda A."/>
            <person name="Takaki Y."/>
            <person name="Nishi S."/>
            <person name="Hori S."/>
            <person name="Arai W."/>
            <person name="Tsubouchi T."/>
            <person name="Morono Y."/>
            <person name="Uchiyama I."/>
            <person name="Ito T."/>
            <person name="Fujiyama A."/>
            <person name="Inagaki F."/>
            <person name="Takami H."/>
        </authorList>
    </citation>
    <scope>NUCLEOTIDE SEQUENCE</scope>
    <source>
        <strain evidence="2">Expedition CK06-06</strain>
    </source>
</reference>
<dbReference type="EMBL" id="BART01040436">
    <property type="protein sequence ID" value="GAH29222.1"/>
    <property type="molecule type" value="Genomic_DNA"/>
</dbReference>
<feature type="compositionally biased region" description="Acidic residues" evidence="1">
    <location>
        <begin position="1"/>
        <end position="10"/>
    </location>
</feature>
<comment type="caution">
    <text evidence="2">The sequence shown here is derived from an EMBL/GenBank/DDBJ whole genome shotgun (WGS) entry which is preliminary data.</text>
</comment>
<name>X1E9E1_9ZZZZ</name>
<dbReference type="AlphaFoldDB" id="X1E9E1"/>
<accession>X1E9E1</accession>
<proteinExistence type="predicted"/>
<organism evidence="2">
    <name type="scientific">marine sediment metagenome</name>
    <dbReference type="NCBI Taxonomy" id="412755"/>
    <lineage>
        <taxon>unclassified sequences</taxon>
        <taxon>metagenomes</taxon>
        <taxon>ecological metagenomes</taxon>
    </lineage>
</organism>
<feature type="non-terminal residue" evidence="2">
    <location>
        <position position="1"/>
    </location>
</feature>
<gene>
    <name evidence="2" type="ORF">S01H4_65816</name>
</gene>
<evidence type="ECO:0000256" key="1">
    <source>
        <dbReference type="SAM" id="MobiDB-lite"/>
    </source>
</evidence>
<feature type="non-terminal residue" evidence="2">
    <location>
        <position position="94"/>
    </location>
</feature>
<sequence>NNDETADIDDSPVAGENDVDEDQPVEDDEVIESSELTINVYYADSMGEYLVGEARVVLSENKYVDALNELMKVPIDSSLFQLIPDTTKINSIVV</sequence>
<evidence type="ECO:0000313" key="2">
    <source>
        <dbReference type="EMBL" id="GAH29222.1"/>
    </source>
</evidence>